<dbReference type="PANTHER" id="PTHR11183">
    <property type="entry name" value="GLYCOGENIN SUBFAMILY MEMBER"/>
    <property type="match status" value="1"/>
</dbReference>
<keyword evidence="2" id="KW-1133">Transmembrane helix</keyword>
<keyword evidence="4" id="KW-1185">Reference proteome</keyword>
<dbReference type="Proteomes" id="UP000243217">
    <property type="component" value="Unassembled WGS sequence"/>
</dbReference>
<dbReference type="InterPro" id="IPR019734">
    <property type="entry name" value="TPR_rpt"/>
</dbReference>
<proteinExistence type="predicted"/>
<dbReference type="SMART" id="SM00028">
    <property type="entry name" value="TPR"/>
    <property type="match status" value="6"/>
</dbReference>
<keyword evidence="2" id="KW-0812">Transmembrane</keyword>
<feature type="transmembrane region" description="Helical" evidence="2">
    <location>
        <begin position="6"/>
        <end position="24"/>
    </location>
</feature>
<evidence type="ECO:0000256" key="1">
    <source>
        <dbReference type="SAM" id="MobiDB-lite"/>
    </source>
</evidence>
<accession>A0A1W0A6P6</accession>
<evidence type="ECO:0000313" key="4">
    <source>
        <dbReference type="Proteomes" id="UP000243217"/>
    </source>
</evidence>
<organism evidence="3 4">
    <name type="scientific">Thraustotheca clavata</name>
    <dbReference type="NCBI Taxonomy" id="74557"/>
    <lineage>
        <taxon>Eukaryota</taxon>
        <taxon>Sar</taxon>
        <taxon>Stramenopiles</taxon>
        <taxon>Oomycota</taxon>
        <taxon>Saprolegniomycetes</taxon>
        <taxon>Saprolegniales</taxon>
        <taxon>Achlyaceae</taxon>
        <taxon>Thraustotheca</taxon>
    </lineage>
</organism>
<protein>
    <submittedName>
        <fullName evidence="3">Secreted RxLR effector peptide protein</fullName>
    </submittedName>
</protein>
<dbReference type="OrthoDB" id="626167at2759"/>
<dbReference type="InterPro" id="IPR050587">
    <property type="entry name" value="GNT1/Glycosyltrans_8"/>
</dbReference>
<dbReference type="SUPFAM" id="SSF53448">
    <property type="entry name" value="Nucleotide-diphospho-sugar transferases"/>
    <property type="match status" value="2"/>
</dbReference>
<dbReference type="Gene3D" id="3.90.550.10">
    <property type="entry name" value="Spore Coat Polysaccharide Biosynthesis Protein SpsA, Chain A"/>
    <property type="match status" value="2"/>
</dbReference>
<dbReference type="Gene3D" id="1.25.40.10">
    <property type="entry name" value="Tetratricopeptide repeat domain"/>
    <property type="match status" value="2"/>
</dbReference>
<feature type="region of interest" description="Disordered" evidence="1">
    <location>
        <begin position="1009"/>
        <end position="1036"/>
    </location>
</feature>
<dbReference type="STRING" id="74557.A0A1W0A6P6"/>
<evidence type="ECO:0000313" key="3">
    <source>
        <dbReference type="EMBL" id="OQS05851.1"/>
    </source>
</evidence>
<name>A0A1W0A6P6_9STRA</name>
<dbReference type="AlphaFoldDB" id="A0A1W0A6P6"/>
<comment type="caution">
    <text evidence="3">The sequence shown here is derived from an EMBL/GenBank/DDBJ whole genome shotgun (WGS) entry which is preliminary data.</text>
</comment>
<keyword evidence="2" id="KW-0472">Membrane</keyword>
<dbReference type="Pfam" id="PF13424">
    <property type="entry name" value="TPR_12"/>
    <property type="match status" value="1"/>
</dbReference>
<dbReference type="InterPro" id="IPR011990">
    <property type="entry name" value="TPR-like_helical_dom_sf"/>
</dbReference>
<dbReference type="SUPFAM" id="SSF48452">
    <property type="entry name" value="TPR-like"/>
    <property type="match status" value="2"/>
</dbReference>
<dbReference type="InterPro" id="IPR029044">
    <property type="entry name" value="Nucleotide-diphossugar_trans"/>
</dbReference>
<feature type="compositionally biased region" description="Basic and acidic residues" evidence="1">
    <location>
        <begin position="1013"/>
        <end position="1036"/>
    </location>
</feature>
<evidence type="ECO:0000256" key="2">
    <source>
        <dbReference type="SAM" id="Phobius"/>
    </source>
</evidence>
<gene>
    <name evidence="3" type="ORF">THRCLA_02048</name>
</gene>
<sequence>MANANYLSAILASIILIATCSIYISTNATWNTFKQTTKRAASGLRRNIDTIALVHEINTTTQLSRNAYMLYATDSTTACNAIIMANNIRHQGTPFSIDIVVLVANTVQQSIQDAMSNQGLVVVPVEPWYQVNAPHPTWQASLTKLRIFEEHGYDRIIFIDSDAWLHRNLDHLFDLREAVFWAPRAYYQDQPFIASTLLVVKPSNFLFQQLVDAIHEHPNEEWYDMDVLNAVWKDQYGMLPNHYVVLNAHLNSDKTFGFTSAQERINKTYIHHFSEMPNGRYGKPWTFGRNIGDRNPVWNPMFYELFEKYWESYDKLCSWRSISMFYGESCFVAIEFHLNPSRLGNARESSPRVNNIVQHVQLQEANSSANLTEQSSLNATDIVSLPDEIESIPLTPETTVATTTNPPTQSSEKWAYMLYATDYITACNALIMAKNIRLLGTPKSIDVTVLVTAFMSDITKHKLSQEGLVVITVELWQQRNAPHDTWIDSLTKLRIFEERGYDKVIYIDSDAWLHRNLDQLFQLPDAVFWAPRAYYQDQPSVASTLLVFKPSNYNFQKMLAAVQEHSTEEWYDMDVLNIVWKNQYGMLPNHFVFLNSELNSDRTFEFESVEARINATYIHHFSMMDNGKYGKPWRMNRYNIIRKPEWSPMFYRLFDLYWESKDKYCSNPVVYIDDMCHLLFGHPRTHSGTQMRFFVFFVALLIAVAVVADPPERDDDPRLQKIRILRNEALKLKDNRSYGKSVKKLDKAIRQLRDLHESRTDVKKRTADAALLGQTMTELGNVLALDQRYQDAERVLKQAVDLNLKVLGDSHPSYSLSLRNLAEVYMALDKYDEAISSYKTLKFHAQQGLGQQHSAVIDASRRMGESFEKIGKTKKAIKVYKTILKQLDLPTPESSGPIMSEPGVGEIYMGLAGCLLKVNKLDEAIVYGERAEHIFRIRDGENSMTYAFSQNVLAGIYTHKGEEDIALDYLENAQRIAVREYGLTHDIVKAGQKNIEQLIDRIEERKQLRKKKQEQAKEQGKEEAKEEQSQDEKTEL</sequence>
<reference evidence="3 4" key="1">
    <citation type="journal article" date="2014" name="Genome Biol. Evol.">
        <title>The secreted proteins of Achlya hypogyna and Thraustotheca clavata identify the ancestral oomycete secretome and reveal gene acquisitions by horizontal gene transfer.</title>
        <authorList>
            <person name="Misner I."/>
            <person name="Blouin N."/>
            <person name="Leonard G."/>
            <person name="Richards T.A."/>
            <person name="Lane C.E."/>
        </authorList>
    </citation>
    <scope>NUCLEOTIDE SEQUENCE [LARGE SCALE GENOMIC DNA]</scope>
    <source>
        <strain evidence="3 4">ATCC 34112</strain>
    </source>
</reference>
<dbReference type="EMBL" id="JNBS01000408">
    <property type="protein sequence ID" value="OQS05851.1"/>
    <property type="molecule type" value="Genomic_DNA"/>
</dbReference>